<sequence>MAYFTRSYARLINTLFPESTESGLSSGGLVMEELVSYRHRHQHEQLCNKDPEVLDEDLDGSYRLEDDEVDAALPGFDASDGGYTSSDVDASATSTASSAESEPAPPRKKKKTNKRLHSQPPASSRWIGPSPPAVPYERFLTPHFLHLARLTSPLRFDSADASLLSTGSIRRDKRRLRSMNRHGKGLQSEAYVPQATFLDITKDARASGPMWSGLNVGRDARQLIASQLNAGKVLPDLAPVPYEGKETKITDGNRRLVIFRSAVTSAMKKTMPSICQDVDAFMSRTTAPTDKERERNLRGGQWFCIAGYDRNNKPIPKISRWHAAQKQPVDQFFKKGRPFHYLTNVGCSLLQKNFPGIYRRFLDCSEWMLEHHRLKAPYGVFFNFCLNGTRHGIERVHCKPHVDFKNVALGVCMVYVYGHFNHRERSWLVIWEAGIVLELPPGVFVLYPSSLFLHFNVDRSNFVVTNGDEPNACNSQPLCDCDDPHAVHDESWDSATGRGSIVWFNQATMFQTSELGFPTVKAAKSAGIDASCAFPVDNAFESLSFSSVHNTSLSSLRAVDVVEDDQIDNMDGCW</sequence>
<feature type="compositionally biased region" description="Basic residues" evidence="1">
    <location>
        <begin position="106"/>
        <end position="117"/>
    </location>
</feature>
<dbReference type="Proteomes" id="UP001383192">
    <property type="component" value="Unassembled WGS sequence"/>
</dbReference>
<evidence type="ECO:0000313" key="2">
    <source>
        <dbReference type="EMBL" id="KAK7049896.1"/>
    </source>
</evidence>
<dbReference type="EMBL" id="JAYKXP010000015">
    <property type="protein sequence ID" value="KAK7049896.1"/>
    <property type="molecule type" value="Genomic_DNA"/>
</dbReference>
<reference evidence="2 3" key="1">
    <citation type="submission" date="2024-01" db="EMBL/GenBank/DDBJ databases">
        <title>A draft genome for a cacao thread blight-causing isolate of Paramarasmius palmivorus.</title>
        <authorList>
            <person name="Baruah I.K."/>
            <person name="Bukari Y."/>
            <person name="Amoako-Attah I."/>
            <person name="Meinhardt L.W."/>
            <person name="Bailey B.A."/>
            <person name="Cohen S.P."/>
        </authorList>
    </citation>
    <scope>NUCLEOTIDE SEQUENCE [LARGE SCALE GENOMIC DNA]</scope>
    <source>
        <strain evidence="2 3">GH-12</strain>
    </source>
</reference>
<feature type="region of interest" description="Disordered" evidence="1">
    <location>
        <begin position="73"/>
        <end position="130"/>
    </location>
</feature>
<evidence type="ECO:0000256" key="1">
    <source>
        <dbReference type="SAM" id="MobiDB-lite"/>
    </source>
</evidence>
<proteinExistence type="predicted"/>
<evidence type="ECO:0000313" key="3">
    <source>
        <dbReference type="Proteomes" id="UP001383192"/>
    </source>
</evidence>
<dbReference type="AlphaFoldDB" id="A0AAW0DDL7"/>
<protein>
    <submittedName>
        <fullName evidence="2">Uncharacterized protein</fullName>
    </submittedName>
</protein>
<gene>
    <name evidence="2" type="ORF">VNI00_005326</name>
</gene>
<dbReference type="Gene3D" id="3.60.130.30">
    <property type="match status" value="1"/>
</dbReference>
<feature type="compositionally biased region" description="Low complexity" evidence="1">
    <location>
        <begin position="84"/>
        <end position="102"/>
    </location>
</feature>
<comment type="caution">
    <text evidence="2">The sequence shown here is derived from an EMBL/GenBank/DDBJ whole genome shotgun (WGS) entry which is preliminary data.</text>
</comment>
<organism evidence="2 3">
    <name type="scientific">Paramarasmius palmivorus</name>
    <dbReference type="NCBI Taxonomy" id="297713"/>
    <lineage>
        <taxon>Eukaryota</taxon>
        <taxon>Fungi</taxon>
        <taxon>Dikarya</taxon>
        <taxon>Basidiomycota</taxon>
        <taxon>Agaricomycotina</taxon>
        <taxon>Agaricomycetes</taxon>
        <taxon>Agaricomycetidae</taxon>
        <taxon>Agaricales</taxon>
        <taxon>Marasmiineae</taxon>
        <taxon>Marasmiaceae</taxon>
        <taxon>Paramarasmius</taxon>
    </lineage>
</organism>
<accession>A0AAW0DDL7</accession>
<name>A0AAW0DDL7_9AGAR</name>
<keyword evidence="3" id="KW-1185">Reference proteome</keyword>